<dbReference type="InterPro" id="IPR029063">
    <property type="entry name" value="SAM-dependent_MTases_sf"/>
</dbReference>
<evidence type="ECO:0000259" key="1">
    <source>
        <dbReference type="Pfam" id="PF08242"/>
    </source>
</evidence>
<protein>
    <submittedName>
        <fullName evidence="2">Class I SAM-dependent methyltransferase</fullName>
    </submittedName>
</protein>
<evidence type="ECO:0000313" key="2">
    <source>
        <dbReference type="EMBL" id="RZG65700.1"/>
    </source>
</evidence>
<comment type="caution">
    <text evidence="2">The sequence shown here is derived from an EMBL/GenBank/DDBJ whole genome shotgun (WGS) entry which is preliminary data.</text>
</comment>
<accession>A0A4Q7AR32</accession>
<dbReference type="InterPro" id="IPR013217">
    <property type="entry name" value="Methyltransf_12"/>
</dbReference>
<sequence length="212" mass="24672">MQPEDVQSPINLKSAADALQWANEVNVKRPWRYKIFDYYVEEIIKHAPEGHILELGAGLGYLAEHLIRHCPDIQYTAFDFSDAMHALAKRKLMPSELERCRFITGDFKQPQWEEALQSQSSYKPFDVIVMHQALHELRHKRHAPLFHQAVKKMINPDGRYLVCDHLYAPDAMQNNELYMSVAEHVKAFQDEKFKNCTISLEIKGLCVFKCND</sequence>
<dbReference type="AlphaFoldDB" id="A0A4Q7AR32"/>
<organism evidence="2 3">
    <name type="scientific">Acinetobacter bouvetii</name>
    <dbReference type="NCBI Taxonomy" id="202951"/>
    <lineage>
        <taxon>Bacteria</taxon>
        <taxon>Pseudomonadati</taxon>
        <taxon>Pseudomonadota</taxon>
        <taxon>Gammaproteobacteria</taxon>
        <taxon>Moraxellales</taxon>
        <taxon>Moraxellaceae</taxon>
        <taxon>Acinetobacter</taxon>
    </lineage>
</organism>
<dbReference type="STRING" id="202951.GCA_001485025_00749"/>
<dbReference type="GO" id="GO:0032259">
    <property type="term" value="P:methylation"/>
    <property type="evidence" value="ECO:0007669"/>
    <property type="project" value="UniProtKB-KW"/>
</dbReference>
<dbReference type="SUPFAM" id="SSF53335">
    <property type="entry name" value="S-adenosyl-L-methionine-dependent methyltransferases"/>
    <property type="match status" value="1"/>
</dbReference>
<dbReference type="Proteomes" id="UP000293483">
    <property type="component" value="Unassembled WGS sequence"/>
</dbReference>
<dbReference type="PANTHER" id="PTHR43861:SF1">
    <property type="entry name" value="TRANS-ACONITATE 2-METHYLTRANSFERASE"/>
    <property type="match status" value="1"/>
</dbReference>
<reference evidence="2 3" key="1">
    <citation type="submission" date="2019-02" db="EMBL/GenBank/DDBJ databases">
        <title>The Batch Genome Submission of Acinetobacter spp. strains.</title>
        <authorList>
            <person name="Qin J."/>
            <person name="Hu Y."/>
            <person name="Ye H."/>
            <person name="Wei L."/>
            <person name="Feng Y."/>
            <person name="Zong Z."/>
        </authorList>
    </citation>
    <scope>NUCLEOTIDE SEQUENCE [LARGE SCALE GENOMIC DNA]</scope>
    <source>
        <strain evidence="2 3">WCHABo060081</strain>
    </source>
</reference>
<proteinExistence type="predicted"/>
<keyword evidence="2" id="KW-0489">Methyltransferase</keyword>
<dbReference type="RefSeq" id="WP_130146868.1">
    <property type="nucleotide sequence ID" value="NZ_SGSU01000014.1"/>
</dbReference>
<gene>
    <name evidence="2" type="ORF">EXE25_12705</name>
</gene>
<name>A0A4Q7AR32_9GAMM</name>
<dbReference type="GO" id="GO:0008168">
    <property type="term" value="F:methyltransferase activity"/>
    <property type="evidence" value="ECO:0007669"/>
    <property type="project" value="UniProtKB-KW"/>
</dbReference>
<dbReference type="PANTHER" id="PTHR43861">
    <property type="entry name" value="TRANS-ACONITATE 2-METHYLTRANSFERASE-RELATED"/>
    <property type="match status" value="1"/>
</dbReference>
<dbReference type="EMBL" id="SGSU01000014">
    <property type="protein sequence ID" value="RZG65700.1"/>
    <property type="molecule type" value="Genomic_DNA"/>
</dbReference>
<keyword evidence="2" id="KW-0808">Transferase</keyword>
<dbReference type="Gene3D" id="3.40.50.150">
    <property type="entry name" value="Vaccinia Virus protein VP39"/>
    <property type="match status" value="1"/>
</dbReference>
<dbReference type="Pfam" id="PF08242">
    <property type="entry name" value="Methyltransf_12"/>
    <property type="match status" value="1"/>
</dbReference>
<evidence type="ECO:0000313" key="3">
    <source>
        <dbReference type="Proteomes" id="UP000293483"/>
    </source>
</evidence>
<feature type="domain" description="Methyltransferase type 12" evidence="1">
    <location>
        <begin position="53"/>
        <end position="159"/>
    </location>
</feature>
<dbReference type="CDD" id="cd02440">
    <property type="entry name" value="AdoMet_MTases"/>
    <property type="match status" value="1"/>
</dbReference>